<dbReference type="Gene3D" id="1.10.4020.10">
    <property type="entry name" value="DNA breaking-rejoining enzymes"/>
    <property type="match status" value="1"/>
</dbReference>
<dbReference type="PANTHER" id="PTHR46888:SF1">
    <property type="entry name" value="RIBONUCLEASE H"/>
    <property type="match status" value="1"/>
</dbReference>
<dbReference type="AlphaFoldDB" id="A0A9J8CSK5"/>
<dbReference type="Proteomes" id="UP001108240">
    <property type="component" value="Unplaced"/>
</dbReference>
<protein>
    <recommendedName>
        <fullName evidence="1">SCAN box domain-containing protein</fullName>
    </recommendedName>
</protein>
<proteinExistence type="predicted"/>
<dbReference type="Pfam" id="PF02023">
    <property type="entry name" value="SCAN"/>
    <property type="match status" value="1"/>
</dbReference>
<dbReference type="PROSITE" id="PS50804">
    <property type="entry name" value="SCAN_BOX"/>
    <property type="match status" value="1"/>
</dbReference>
<evidence type="ECO:0000259" key="1">
    <source>
        <dbReference type="PROSITE" id="PS50804"/>
    </source>
</evidence>
<evidence type="ECO:0000313" key="2">
    <source>
        <dbReference type="Ensembl" id="ENSCCRP00000168160.1"/>
    </source>
</evidence>
<reference evidence="2" key="1">
    <citation type="submission" date="2025-08" db="UniProtKB">
        <authorList>
            <consortium name="Ensembl"/>
        </authorList>
    </citation>
    <scope>IDENTIFICATION</scope>
</reference>
<dbReference type="Ensembl" id="ENSCCRT00000138122.1">
    <property type="protein sequence ID" value="ENSCCRP00000168160.1"/>
    <property type="gene ID" value="ENSCCRG00000063091.1"/>
</dbReference>
<feature type="domain" description="SCAN box" evidence="1">
    <location>
        <begin position="29"/>
        <end position="106"/>
    </location>
</feature>
<keyword evidence="3" id="KW-1185">Reference proteome</keyword>
<sequence>TTARPEPPGICRLKKAVLQRVGLSPEQHRQRFRSLELTEAGRPFVLAQQLRDSCRKWLLAGGSDAETIINKVVLEQFISRLPKRTSQWVQCHRPASLDLAIQLAEDQLAACSGVVNQTNQ</sequence>
<accession>A0A9J8CSK5</accession>
<evidence type="ECO:0000313" key="3">
    <source>
        <dbReference type="Proteomes" id="UP001108240"/>
    </source>
</evidence>
<organism evidence="2 3">
    <name type="scientific">Cyprinus carpio carpio</name>
    <dbReference type="NCBI Taxonomy" id="630221"/>
    <lineage>
        <taxon>Eukaryota</taxon>
        <taxon>Metazoa</taxon>
        <taxon>Chordata</taxon>
        <taxon>Craniata</taxon>
        <taxon>Vertebrata</taxon>
        <taxon>Euteleostomi</taxon>
        <taxon>Actinopterygii</taxon>
        <taxon>Neopterygii</taxon>
        <taxon>Teleostei</taxon>
        <taxon>Ostariophysi</taxon>
        <taxon>Cypriniformes</taxon>
        <taxon>Cyprinidae</taxon>
        <taxon>Cyprininae</taxon>
        <taxon>Cyprinus</taxon>
    </lineage>
</organism>
<dbReference type="InterPro" id="IPR003309">
    <property type="entry name" value="SCAN_dom"/>
</dbReference>
<dbReference type="GeneTree" id="ENSGT00940000180255"/>
<reference evidence="2" key="2">
    <citation type="submission" date="2025-09" db="UniProtKB">
        <authorList>
            <consortium name="Ensembl"/>
        </authorList>
    </citation>
    <scope>IDENTIFICATION</scope>
</reference>
<dbReference type="SMART" id="SM00431">
    <property type="entry name" value="SCAN"/>
    <property type="match status" value="1"/>
</dbReference>
<dbReference type="SUPFAM" id="SSF47353">
    <property type="entry name" value="Retrovirus capsid dimerization domain-like"/>
    <property type="match status" value="1"/>
</dbReference>
<name>A0A9J8CSK5_CYPCA</name>
<dbReference type="PANTHER" id="PTHR46888">
    <property type="entry name" value="ZINC KNUCKLE DOMAINCONTAINING PROTEIN-RELATED"/>
    <property type="match status" value="1"/>
</dbReference>
<dbReference type="OMA" id="EFRETCK"/>
<dbReference type="InterPro" id="IPR038269">
    <property type="entry name" value="SCAN_sf"/>
</dbReference>